<accession>A0A9P6THR9</accession>
<keyword evidence="1" id="KW-1133">Transmembrane helix</keyword>
<dbReference type="Pfam" id="PF25278">
    <property type="entry name" value="DUF7872"/>
    <property type="match status" value="1"/>
</dbReference>
<feature type="transmembrane region" description="Helical" evidence="1">
    <location>
        <begin position="139"/>
        <end position="160"/>
    </location>
</feature>
<keyword evidence="1" id="KW-0472">Membrane</keyword>
<dbReference type="PANTHER" id="PTHR33339:SF1">
    <property type="entry name" value="LYSM DOMAIN-CONTAINING PROTEIN"/>
    <property type="match status" value="1"/>
</dbReference>
<evidence type="ECO:0000313" key="5">
    <source>
        <dbReference type="Proteomes" id="UP000886653"/>
    </source>
</evidence>
<feature type="transmembrane region" description="Helical" evidence="1">
    <location>
        <begin position="172"/>
        <end position="191"/>
    </location>
</feature>
<dbReference type="InterPro" id="IPR057194">
    <property type="entry name" value="DUF7872"/>
</dbReference>
<comment type="caution">
    <text evidence="4">The sequence shown here is derived from an EMBL/GenBank/DDBJ whole genome shotgun (WGS) entry which is preliminary data.</text>
</comment>
<gene>
    <name evidence="4" type="ORF">CROQUDRAFT_71345</name>
</gene>
<evidence type="ECO:0000256" key="2">
    <source>
        <dbReference type="SAM" id="SignalP"/>
    </source>
</evidence>
<keyword evidence="1" id="KW-0812">Transmembrane</keyword>
<dbReference type="OrthoDB" id="2503417at2759"/>
<proteinExistence type="predicted"/>
<evidence type="ECO:0000256" key="1">
    <source>
        <dbReference type="SAM" id="Phobius"/>
    </source>
</evidence>
<reference evidence="4" key="1">
    <citation type="submission" date="2013-11" db="EMBL/GenBank/DDBJ databases">
        <title>Genome sequence of the fusiform rust pathogen reveals effectors for host alternation and coevolution with pine.</title>
        <authorList>
            <consortium name="DOE Joint Genome Institute"/>
            <person name="Smith K."/>
            <person name="Pendleton A."/>
            <person name="Kubisiak T."/>
            <person name="Anderson C."/>
            <person name="Salamov A."/>
            <person name="Aerts A."/>
            <person name="Riley R."/>
            <person name="Clum A."/>
            <person name="Lindquist E."/>
            <person name="Ence D."/>
            <person name="Campbell M."/>
            <person name="Kronenberg Z."/>
            <person name="Feau N."/>
            <person name="Dhillon B."/>
            <person name="Hamelin R."/>
            <person name="Burleigh J."/>
            <person name="Smith J."/>
            <person name="Yandell M."/>
            <person name="Nelson C."/>
            <person name="Grigoriev I."/>
            <person name="Davis J."/>
        </authorList>
    </citation>
    <scope>NUCLEOTIDE SEQUENCE</scope>
    <source>
        <strain evidence="4">G11</strain>
    </source>
</reference>
<feature type="signal peptide" evidence="2">
    <location>
        <begin position="1"/>
        <end position="20"/>
    </location>
</feature>
<keyword evidence="2" id="KW-0732">Signal</keyword>
<sequence>MRQLYHDILLLFLITYLVSGQSLDTKCETGPISQKTWTDLKIDSYLSDGKSWNNSTLEEYAKSVRANNFRCGIGQQCMIGQICSPVQAPDWHVLYAVQEWNLRMNLLYKISAFAIDIVKESTSALLSDLTEPDSGPRSLMTSAVFVGLFASLTGLVALAIASVSPASIAVEFFASSALLSTGAVVILPDIAPMISTRPERQEFVSVCVINPSLATIGYVISKWGLEYHRNLNEWVKNLLQAPMNSPGGLMSILEGGKFFLSQPTISVEQLLDGYRDVLLARVVVAVLRGKNAFITRGKDLCTGKGPNGADVGSDQLSWCDKSGVMMRIVTAKGDKASQKIYASEIIAAKYGFSTELLTTSSWNCQQKYGMGKDPYRNKPLPNDIHAECVINLPVCDCTRIDIQKARQEHGLVVACRGVGFLPI</sequence>
<protein>
    <recommendedName>
        <fullName evidence="3">DUF7872 domain-containing protein</fullName>
    </recommendedName>
</protein>
<dbReference type="Proteomes" id="UP000886653">
    <property type="component" value="Unassembled WGS sequence"/>
</dbReference>
<feature type="domain" description="DUF7872" evidence="3">
    <location>
        <begin position="215"/>
        <end position="423"/>
    </location>
</feature>
<dbReference type="EMBL" id="MU167210">
    <property type="protein sequence ID" value="KAG0152020.1"/>
    <property type="molecule type" value="Genomic_DNA"/>
</dbReference>
<name>A0A9P6THR9_9BASI</name>
<organism evidence="4 5">
    <name type="scientific">Cronartium quercuum f. sp. fusiforme G11</name>
    <dbReference type="NCBI Taxonomy" id="708437"/>
    <lineage>
        <taxon>Eukaryota</taxon>
        <taxon>Fungi</taxon>
        <taxon>Dikarya</taxon>
        <taxon>Basidiomycota</taxon>
        <taxon>Pucciniomycotina</taxon>
        <taxon>Pucciniomycetes</taxon>
        <taxon>Pucciniales</taxon>
        <taxon>Coleosporiaceae</taxon>
        <taxon>Cronartium</taxon>
    </lineage>
</organism>
<evidence type="ECO:0000313" key="4">
    <source>
        <dbReference type="EMBL" id="KAG0152020.1"/>
    </source>
</evidence>
<evidence type="ECO:0000259" key="3">
    <source>
        <dbReference type="Pfam" id="PF25278"/>
    </source>
</evidence>
<keyword evidence="5" id="KW-1185">Reference proteome</keyword>
<dbReference type="AlphaFoldDB" id="A0A9P6THR9"/>
<dbReference type="PANTHER" id="PTHR33339">
    <property type="entry name" value="LYSM DOMAIN-CONTAINING PROTEIN"/>
    <property type="match status" value="1"/>
</dbReference>
<feature type="chain" id="PRO_5040391082" description="DUF7872 domain-containing protein" evidence="2">
    <location>
        <begin position="21"/>
        <end position="423"/>
    </location>
</feature>